<dbReference type="STRING" id="57664.SAMN05661003_11325"/>
<dbReference type="Gene3D" id="1.10.510.10">
    <property type="entry name" value="Transferase(Phosphotransferase) domain 1"/>
    <property type="match status" value="1"/>
</dbReference>
<accession>A0A1G7DEF7</accession>
<evidence type="ECO:0000313" key="2">
    <source>
        <dbReference type="EMBL" id="SDE49420.1"/>
    </source>
</evidence>
<keyword evidence="2" id="KW-0808">Transferase</keyword>
<sequence>MILPKRYAPTGVSSGGGMGDIIECTDVHLERPVVLKMLKDGEESRRLIDEQKVLIQLRSKHVVQLYDVITVQDGGQEKTALVLEHIEGRDLGVGSVERGKAHLFTLWQIACGLLDIHRQGVIHRDIKPNNIRYDTDDVIKILDFGLSRNTGTDAQTSSIIGTPGYMAPELFRSKDISFDQAIDVFAFGVMSLTLVDNNVPAELLALPPGAVPPGSFSTLLPDLPADVVSALESCVNTNPQERPTMEHVEAVLRRHLLFNRHRALVVLQNATHELSAASPNIRVKSEDVGSIEVNYNGLQFIVTALSGSVYVNNSGINVGDELPNCCVLTFGPPNRPRRFVTFDVSNPEVMP</sequence>
<dbReference type="PANTHER" id="PTHR44329">
    <property type="entry name" value="SERINE/THREONINE-PROTEIN KINASE TNNI3K-RELATED"/>
    <property type="match status" value="1"/>
</dbReference>
<name>A0A1G7DEF7_9BACT</name>
<dbReference type="EMBL" id="FNAQ01000013">
    <property type="protein sequence ID" value="SDE49420.1"/>
    <property type="molecule type" value="Genomic_DNA"/>
</dbReference>
<dbReference type="Gene3D" id="3.30.200.20">
    <property type="entry name" value="Phosphorylase Kinase, domain 1"/>
    <property type="match status" value="1"/>
</dbReference>
<keyword evidence="3" id="KW-1185">Reference proteome</keyword>
<evidence type="ECO:0000259" key="1">
    <source>
        <dbReference type="PROSITE" id="PS50011"/>
    </source>
</evidence>
<dbReference type="SMART" id="SM00220">
    <property type="entry name" value="S_TKc"/>
    <property type="match status" value="1"/>
</dbReference>
<dbReference type="CDD" id="cd14014">
    <property type="entry name" value="STKc_PknB_like"/>
    <property type="match status" value="1"/>
</dbReference>
<reference evidence="3" key="1">
    <citation type="submission" date="2016-10" db="EMBL/GenBank/DDBJ databases">
        <authorList>
            <person name="Varghese N."/>
            <person name="Submissions S."/>
        </authorList>
    </citation>
    <scope>NUCLEOTIDE SEQUENCE [LARGE SCALE GENOMIC DNA]</scope>
    <source>
        <strain evidence="3">DSM 8987</strain>
    </source>
</reference>
<protein>
    <submittedName>
        <fullName evidence="2">Serine/threonine protein kinase</fullName>
    </submittedName>
</protein>
<dbReference type="AlphaFoldDB" id="A0A1G7DEF7"/>
<dbReference type="InterPro" id="IPR011009">
    <property type="entry name" value="Kinase-like_dom_sf"/>
</dbReference>
<dbReference type="GO" id="GO:0005524">
    <property type="term" value="F:ATP binding"/>
    <property type="evidence" value="ECO:0007669"/>
    <property type="project" value="InterPro"/>
</dbReference>
<gene>
    <name evidence="2" type="ORF">SAMN05661003_11325</name>
</gene>
<keyword evidence="2" id="KW-0418">Kinase</keyword>
<dbReference type="InterPro" id="IPR051681">
    <property type="entry name" value="Ser/Thr_Kinases-Pseudokinases"/>
</dbReference>
<evidence type="ECO:0000313" key="3">
    <source>
        <dbReference type="Proteomes" id="UP000243205"/>
    </source>
</evidence>
<dbReference type="Pfam" id="PF00069">
    <property type="entry name" value="Pkinase"/>
    <property type="match status" value="1"/>
</dbReference>
<dbReference type="InterPro" id="IPR000719">
    <property type="entry name" value="Prot_kinase_dom"/>
</dbReference>
<dbReference type="SUPFAM" id="SSF56112">
    <property type="entry name" value="Protein kinase-like (PK-like)"/>
    <property type="match status" value="1"/>
</dbReference>
<dbReference type="OrthoDB" id="9801841at2"/>
<dbReference type="GO" id="GO:0004674">
    <property type="term" value="F:protein serine/threonine kinase activity"/>
    <property type="evidence" value="ECO:0007669"/>
    <property type="project" value="UniProtKB-KW"/>
</dbReference>
<dbReference type="Proteomes" id="UP000243205">
    <property type="component" value="Unassembled WGS sequence"/>
</dbReference>
<feature type="domain" description="Protein kinase" evidence="1">
    <location>
        <begin position="7"/>
        <end position="258"/>
    </location>
</feature>
<dbReference type="PROSITE" id="PS50011">
    <property type="entry name" value="PROTEIN_KINASE_DOM"/>
    <property type="match status" value="1"/>
</dbReference>
<keyword evidence="2" id="KW-0723">Serine/threonine-protein kinase</keyword>
<dbReference type="RefSeq" id="WP_092079402.1">
    <property type="nucleotide sequence ID" value="NZ_FNAQ01000013.1"/>
</dbReference>
<proteinExistence type="predicted"/>
<organism evidence="2 3">
    <name type="scientific">Desulfuromonas thiophila</name>
    <dbReference type="NCBI Taxonomy" id="57664"/>
    <lineage>
        <taxon>Bacteria</taxon>
        <taxon>Pseudomonadati</taxon>
        <taxon>Thermodesulfobacteriota</taxon>
        <taxon>Desulfuromonadia</taxon>
        <taxon>Desulfuromonadales</taxon>
        <taxon>Desulfuromonadaceae</taxon>
        <taxon>Desulfuromonas</taxon>
    </lineage>
</organism>